<dbReference type="Pfam" id="PF01762">
    <property type="entry name" value="Galactosyl_T"/>
    <property type="match status" value="1"/>
</dbReference>
<dbReference type="OMA" id="YKEYPAE"/>
<dbReference type="InterPro" id="IPR002659">
    <property type="entry name" value="Glyco_trans_31"/>
</dbReference>
<keyword evidence="4" id="KW-0808">Transferase</keyword>
<dbReference type="RefSeq" id="XP_011428143.2">
    <property type="nucleotide sequence ID" value="XM_011429841.4"/>
</dbReference>
<dbReference type="Proteomes" id="UP000005408">
    <property type="component" value="Unassembled WGS sequence"/>
</dbReference>
<dbReference type="EC" id="2.4.1.-" evidence="11"/>
<dbReference type="EnsemblMetazoa" id="G6567.6">
    <property type="protein sequence ID" value="G6567.6:cds"/>
    <property type="gene ID" value="G6567"/>
</dbReference>
<evidence type="ECO:0000256" key="11">
    <source>
        <dbReference type="RuleBase" id="RU363063"/>
    </source>
</evidence>
<evidence type="ECO:0000256" key="1">
    <source>
        <dbReference type="ARBA" id="ARBA00004323"/>
    </source>
</evidence>
<evidence type="ECO:0000256" key="9">
    <source>
        <dbReference type="ARBA" id="ARBA00023136"/>
    </source>
</evidence>
<name>A0A8W8NEH1_MAGGI</name>
<proteinExistence type="inferred from homology"/>
<evidence type="ECO:0000313" key="12">
    <source>
        <dbReference type="EnsemblMetazoa" id="G6567.6:cds"/>
    </source>
</evidence>
<protein>
    <recommendedName>
        <fullName evidence="11">Hexosyltransferase</fullName>
        <ecNumber evidence="11">2.4.1.-</ecNumber>
    </recommendedName>
</protein>
<evidence type="ECO:0000256" key="2">
    <source>
        <dbReference type="ARBA" id="ARBA00008661"/>
    </source>
</evidence>
<sequence length="321" mass="36392">MKLGRFVLTVVVIISFSLNILFYSVGRTRKLPLSNRTSDNWNSRNLRGNLTEQKFDTAAEFPVNHPNVCRGDVDLVVVVCSGLGNFKAREHVRKSWGLYSKQEIYKTQLVFLVGTGDKANLEQVLQENRVHGDIIVGNFIDTYRNLTLKSISVLKWMSSFCGNAKYGLKADDDVFVNIPNLISAMSSKRQTMEKFIIGSKQIGAKPIQDKNSKWYTPKEDFGEREYPPYVSGTAYAFTIPAAKALYRVTGRVKAFWLEDIYITGLCARAAGIPRYDHAGFTFQRRKPTGCAFRRHISGHYVTGEQMVKIYNELLQSDLKCD</sequence>
<evidence type="ECO:0000256" key="8">
    <source>
        <dbReference type="ARBA" id="ARBA00023034"/>
    </source>
</evidence>
<dbReference type="OrthoDB" id="5512589at2759"/>
<dbReference type="EnsemblMetazoa" id="G6567.8">
    <property type="protein sequence ID" value="G6567.8:cds"/>
    <property type="gene ID" value="G6567"/>
</dbReference>
<dbReference type="PANTHER" id="PTHR11214:SF314">
    <property type="entry name" value="HEXOSYLTRANSFERASE"/>
    <property type="match status" value="1"/>
</dbReference>
<dbReference type="KEGG" id="crg:105328821"/>
<keyword evidence="7 11" id="KW-1133">Transmembrane helix</keyword>
<comment type="similarity">
    <text evidence="2 11">Belongs to the glycosyltransferase 31 family.</text>
</comment>
<dbReference type="EnsemblMetazoa" id="G6567.7">
    <property type="protein sequence ID" value="G6567.7:cds"/>
    <property type="gene ID" value="G6567"/>
</dbReference>
<reference evidence="12" key="1">
    <citation type="submission" date="2022-08" db="UniProtKB">
        <authorList>
            <consortium name="EnsemblMetazoa"/>
        </authorList>
    </citation>
    <scope>IDENTIFICATION</scope>
    <source>
        <strain evidence="12">05x7-T-G4-1.051#20</strain>
    </source>
</reference>
<dbReference type="GO" id="GO:0016758">
    <property type="term" value="F:hexosyltransferase activity"/>
    <property type="evidence" value="ECO:0007669"/>
    <property type="project" value="InterPro"/>
</dbReference>
<dbReference type="EnsemblMetazoa" id="G6567.3">
    <property type="protein sequence ID" value="G6567.3:cds"/>
    <property type="gene ID" value="G6567"/>
</dbReference>
<keyword evidence="13" id="KW-1185">Reference proteome</keyword>
<comment type="subcellular location">
    <subcellularLocation>
        <location evidence="1 11">Golgi apparatus membrane</location>
        <topology evidence="1 11">Single-pass type II membrane protein</topology>
    </subcellularLocation>
</comment>
<evidence type="ECO:0000256" key="4">
    <source>
        <dbReference type="ARBA" id="ARBA00022679"/>
    </source>
</evidence>
<keyword evidence="8 11" id="KW-0333">Golgi apparatus</keyword>
<accession>A0A8W8NEH1</accession>
<dbReference type="EnsemblMetazoa" id="G6567.5">
    <property type="protein sequence ID" value="G6567.5:cds"/>
    <property type="gene ID" value="G6567"/>
</dbReference>
<keyword evidence="9 11" id="KW-0472">Membrane</keyword>
<dbReference type="RefSeq" id="XP_019923001.2">
    <property type="nucleotide sequence ID" value="XM_020067442.3"/>
</dbReference>
<evidence type="ECO:0000256" key="7">
    <source>
        <dbReference type="ARBA" id="ARBA00022989"/>
    </source>
</evidence>
<evidence type="ECO:0000313" key="13">
    <source>
        <dbReference type="Proteomes" id="UP000005408"/>
    </source>
</evidence>
<keyword evidence="6 11" id="KW-0735">Signal-anchor</keyword>
<keyword evidence="5 11" id="KW-0812">Transmembrane</keyword>
<dbReference type="RefSeq" id="XP_011428142.2">
    <property type="nucleotide sequence ID" value="XM_011429840.4"/>
</dbReference>
<organism evidence="12 13">
    <name type="scientific">Magallana gigas</name>
    <name type="common">Pacific oyster</name>
    <name type="synonym">Crassostrea gigas</name>
    <dbReference type="NCBI Taxonomy" id="29159"/>
    <lineage>
        <taxon>Eukaryota</taxon>
        <taxon>Metazoa</taxon>
        <taxon>Spiralia</taxon>
        <taxon>Lophotrochozoa</taxon>
        <taxon>Mollusca</taxon>
        <taxon>Bivalvia</taxon>
        <taxon>Autobranchia</taxon>
        <taxon>Pteriomorphia</taxon>
        <taxon>Ostreida</taxon>
        <taxon>Ostreoidea</taxon>
        <taxon>Ostreidae</taxon>
        <taxon>Magallana</taxon>
    </lineage>
</organism>
<feature type="transmembrane region" description="Helical" evidence="11">
    <location>
        <begin position="6"/>
        <end position="26"/>
    </location>
</feature>
<dbReference type="GeneID" id="105328821"/>
<keyword evidence="3 11" id="KW-0328">Glycosyltransferase</keyword>
<evidence type="ECO:0000256" key="5">
    <source>
        <dbReference type="ARBA" id="ARBA00022692"/>
    </source>
</evidence>
<dbReference type="GO" id="GO:0000139">
    <property type="term" value="C:Golgi membrane"/>
    <property type="evidence" value="ECO:0007669"/>
    <property type="project" value="UniProtKB-SubCell"/>
</dbReference>
<dbReference type="RefSeq" id="XP_065942068.1">
    <property type="nucleotide sequence ID" value="XM_066085996.1"/>
</dbReference>
<keyword evidence="10" id="KW-0325">Glycoprotein</keyword>
<dbReference type="Gene3D" id="3.90.550.50">
    <property type="match status" value="1"/>
</dbReference>
<dbReference type="PANTHER" id="PTHR11214">
    <property type="entry name" value="BETA-1,3-N-ACETYLGLUCOSAMINYLTRANSFERASE"/>
    <property type="match status" value="1"/>
</dbReference>
<evidence type="ECO:0000256" key="6">
    <source>
        <dbReference type="ARBA" id="ARBA00022968"/>
    </source>
</evidence>
<dbReference type="FunFam" id="3.90.550.50:FF:000001">
    <property type="entry name" value="Hexosyltransferase"/>
    <property type="match status" value="1"/>
</dbReference>
<evidence type="ECO:0000256" key="3">
    <source>
        <dbReference type="ARBA" id="ARBA00022676"/>
    </source>
</evidence>
<dbReference type="AlphaFoldDB" id="A0A8W8NEH1"/>
<dbReference type="GO" id="GO:0006493">
    <property type="term" value="P:protein O-linked glycosylation"/>
    <property type="evidence" value="ECO:0007669"/>
    <property type="project" value="TreeGrafter"/>
</dbReference>
<evidence type="ECO:0000256" key="10">
    <source>
        <dbReference type="ARBA" id="ARBA00023180"/>
    </source>
</evidence>
<dbReference type="EnsemblMetazoa" id="G6567.4">
    <property type="protein sequence ID" value="G6567.4:cds"/>
    <property type="gene ID" value="G6567"/>
</dbReference>
<dbReference type="RefSeq" id="XP_011428144.2">
    <property type="nucleotide sequence ID" value="XM_011429842.4"/>
</dbReference>